<organism evidence="1 2">
    <name type="scientific">Macrococcus hajekii</name>
    <dbReference type="NCBI Taxonomy" id="198482"/>
    <lineage>
        <taxon>Bacteria</taxon>
        <taxon>Bacillati</taxon>
        <taxon>Bacillota</taxon>
        <taxon>Bacilli</taxon>
        <taxon>Bacillales</taxon>
        <taxon>Staphylococcaceae</taxon>
        <taxon>Macrococcus</taxon>
    </lineage>
</organism>
<evidence type="ECO:0000313" key="2">
    <source>
        <dbReference type="Proteomes" id="UP000295328"/>
    </source>
</evidence>
<proteinExistence type="predicted"/>
<reference evidence="1 2" key="1">
    <citation type="submission" date="2019-01" db="EMBL/GenBank/DDBJ databases">
        <title>Draft genome sequences of the type strains of six Macrococcus species.</title>
        <authorList>
            <person name="Mazhar S."/>
            <person name="Altermann E."/>
            <person name="Hill C."/>
            <person name="Mcauliffe O."/>
        </authorList>
    </citation>
    <scope>NUCLEOTIDE SEQUENCE [LARGE SCALE GENOMIC DNA]</scope>
    <source>
        <strain evidence="1 2">CCM4809</strain>
    </source>
</reference>
<dbReference type="EMBL" id="SCWE01000008">
    <property type="protein sequence ID" value="TDM01000.1"/>
    <property type="molecule type" value="Genomic_DNA"/>
</dbReference>
<evidence type="ECO:0000313" key="1">
    <source>
        <dbReference type="EMBL" id="TDM01000.1"/>
    </source>
</evidence>
<comment type="caution">
    <text evidence="1">The sequence shown here is derived from an EMBL/GenBank/DDBJ whole genome shotgun (WGS) entry which is preliminary data.</text>
</comment>
<name>A0A4R6BHF9_9STAP</name>
<dbReference type="RefSeq" id="WP_133430727.1">
    <property type="nucleotide sequence ID" value="NZ_BMCC01000008.1"/>
</dbReference>
<sequence length="69" mass="8148">MSEENREEKKKKFGFYHRKGEKIKVVFKDGKAVTGTLLWVPPYEVIIETEDGKELTIFKHAIKYVYVLD</sequence>
<keyword evidence="2" id="KW-1185">Reference proteome</keyword>
<dbReference type="AlphaFoldDB" id="A0A4R6BHF9"/>
<dbReference type="SUPFAM" id="SSF50182">
    <property type="entry name" value="Sm-like ribonucleoproteins"/>
    <property type="match status" value="1"/>
</dbReference>
<dbReference type="Gene3D" id="2.30.30.100">
    <property type="match status" value="1"/>
</dbReference>
<dbReference type="InterPro" id="IPR010920">
    <property type="entry name" value="LSM_dom_sf"/>
</dbReference>
<dbReference type="Proteomes" id="UP000295328">
    <property type="component" value="Unassembled WGS sequence"/>
</dbReference>
<evidence type="ECO:0008006" key="3">
    <source>
        <dbReference type="Google" id="ProtNLM"/>
    </source>
</evidence>
<protein>
    <recommendedName>
        <fullName evidence="3">DUF2187 domain-containing protein</fullName>
    </recommendedName>
</protein>
<dbReference type="OrthoDB" id="2418218at2"/>
<accession>A0A4R6BHF9</accession>
<gene>
    <name evidence="1" type="ORF">ERX37_11010</name>
</gene>